<dbReference type="EMBL" id="CP044328">
    <property type="protein sequence ID" value="QGM92738.1"/>
    <property type="molecule type" value="Genomic_DNA"/>
</dbReference>
<dbReference type="InterPro" id="IPR029063">
    <property type="entry name" value="SAM-dependent_MTases_sf"/>
</dbReference>
<organism evidence="3 4">
    <name type="scientific">Methylocystis rosea</name>
    <dbReference type="NCBI Taxonomy" id="173366"/>
    <lineage>
        <taxon>Bacteria</taxon>
        <taxon>Pseudomonadati</taxon>
        <taxon>Pseudomonadota</taxon>
        <taxon>Alphaproteobacteria</taxon>
        <taxon>Hyphomicrobiales</taxon>
        <taxon>Methylocystaceae</taxon>
        <taxon>Methylocystis</taxon>
    </lineage>
</organism>
<name>A0ABX6ECT4_9HYPH</name>
<keyword evidence="3" id="KW-0808">Transferase</keyword>
<dbReference type="SUPFAM" id="SSF53335">
    <property type="entry name" value="S-adenosyl-L-methionine-dependent methyltransferases"/>
    <property type="match status" value="1"/>
</dbReference>
<sequence length="351" mass="39898">MSDTSDSADIEYAKKVQQQLEQYAEGFELHGLPNAYFYWSENFLRPGLNEVYGPIDLNDFYALPFIEGAAGKTRPRFLSIGCGDGANEIALARRLVERGLTDFELVCADLSAPLLERFEKSLDEDLRKFFTLSCVDLNRIDAEIPGSFDGVMASHSLHHIVELERVFAWVKRVLQPGCVFAINDMIGRNGHSRWPEAAVFIQMLWPILGKRQRYHAQLKRLYAQFEDLDCSSSGFEGVRAQDILPLLLAAFSPRKFFAGGGLVDPFIDRGFGFGFDTNNEEDRRLLHFICQLNDALLDNGQITPTLMLAHFYGESGEEKYYRRRSARTSVRDPENTPKWTDHYPPVPVLRG</sequence>
<evidence type="ECO:0000256" key="1">
    <source>
        <dbReference type="SAM" id="MobiDB-lite"/>
    </source>
</evidence>
<dbReference type="InterPro" id="IPR013216">
    <property type="entry name" value="Methyltransf_11"/>
</dbReference>
<evidence type="ECO:0000313" key="3">
    <source>
        <dbReference type="EMBL" id="QGM92738.1"/>
    </source>
</evidence>
<keyword evidence="3" id="KW-0489">Methyltransferase</keyword>
<feature type="region of interest" description="Disordered" evidence="1">
    <location>
        <begin position="323"/>
        <end position="351"/>
    </location>
</feature>
<dbReference type="Proteomes" id="UP000424673">
    <property type="component" value="Chromosome"/>
</dbReference>
<dbReference type="Pfam" id="PF08241">
    <property type="entry name" value="Methyltransf_11"/>
    <property type="match status" value="1"/>
</dbReference>
<evidence type="ECO:0000313" key="4">
    <source>
        <dbReference type="Proteomes" id="UP000424673"/>
    </source>
</evidence>
<proteinExistence type="predicted"/>
<evidence type="ECO:0000259" key="2">
    <source>
        <dbReference type="Pfam" id="PF08241"/>
    </source>
</evidence>
<reference evidence="4" key="1">
    <citation type="submission" date="2019-09" db="EMBL/GenBank/DDBJ databases">
        <title>Isolation and complete genome sequencing of Methylocystis species.</title>
        <authorList>
            <person name="Rumah B.L."/>
            <person name="Stead C.E."/>
            <person name="Stevens B.C."/>
            <person name="Minton N.P."/>
            <person name="Grosse-Honebrink A."/>
            <person name="Zhang Y."/>
        </authorList>
    </citation>
    <scope>NUCLEOTIDE SEQUENCE [LARGE SCALE GENOMIC DNA]</scope>
    <source>
        <strain evidence="4">BRCS1</strain>
    </source>
</reference>
<dbReference type="Gene3D" id="3.40.50.150">
    <property type="entry name" value="Vaccinia Virus protein VP39"/>
    <property type="match status" value="1"/>
</dbReference>
<dbReference type="GO" id="GO:0032259">
    <property type="term" value="P:methylation"/>
    <property type="evidence" value="ECO:0007669"/>
    <property type="project" value="UniProtKB-KW"/>
</dbReference>
<feature type="domain" description="Methyltransferase type 11" evidence="2">
    <location>
        <begin position="78"/>
        <end position="182"/>
    </location>
</feature>
<keyword evidence="4" id="KW-1185">Reference proteome</keyword>
<dbReference type="RefSeq" id="WP_154450696.1">
    <property type="nucleotide sequence ID" value="NZ_CP044328.1"/>
</dbReference>
<gene>
    <name evidence="3" type="ORF">F7D13_01125</name>
</gene>
<dbReference type="CDD" id="cd02440">
    <property type="entry name" value="AdoMet_MTases"/>
    <property type="match status" value="1"/>
</dbReference>
<accession>A0ABX6ECT4</accession>
<protein>
    <submittedName>
        <fullName evidence="3">Class I SAM-dependent methyltransferase</fullName>
    </submittedName>
</protein>
<feature type="compositionally biased region" description="Basic and acidic residues" evidence="1">
    <location>
        <begin position="329"/>
        <end position="341"/>
    </location>
</feature>
<reference evidence="3 4" key="2">
    <citation type="journal article" date="2021" name="AMB Express">
        <title>Isolation and characterisation of Methylocystis spp. for poly-3-hydroxybutyrate production using waste methane feedstocks.</title>
        <authorList>
            <person name="Rumah B.L."/>
            <person name="Stead C.E."/>
            <person name="Claxton Stevens B.H."/>
            <person name="Minton N.P."/>
            <person name="Grosse-Honebrink A."/>
            <person name="Zhang Y."/>
        </authorList>
    </citation>
    <scope>NUCLEOTIDE SEQUENCE [LARGE SCALE GENOMIC DNA]</scope>
    <source>
        <strain evidence="3 4">BRCS1</strain>
    </source>
</reference>
<dbReference type="GO" id="GO:0008168">
    <property type="term" value="F:methyltransferase activity"/>
    <property type="evidence" value="ECO:0007669"/>
    <property type="project" value="UniProtKB-KW"/>
</dbReference>